<keyword evidence="2" id="KW-1185">Reference proteome</keyword>
<name>A0ABY4CS59_9BACL</name>
<accession>A0ABY4CS59</accession>
<evidence type="ECO:0000313" key="2">
    <source>
        <dbReference type="Proteomes" id="UP000830167"/>
    </source>
</evidence>
<reference evidence="1" key="1">
    <citation type="submission" date="2021-12" db="EMBL/GenBank/DDBJ databases">
        <title>Alicyclobacillaceae gen. nov., sp. nov., isolated from chalcocite enrichment system.</title>
        <authorList>
            <person name="Jiang Z."/>
        </authorList>
    </citation>
    <scope>NUCLEOTIDE SEQUENCE</scope>
    <source>
        <strain evidence="1">MYW30-H2</strain>
    </source>
</reference>
<dbReference type="EMBL" id="CP089291">
    <property type="protein sequence ID" value="UOF92058.1"/>
    <property type="molecule type" value="Genomic_DNA"/>
</dbReference>
<gene>
    <name evidence="1" type="ORF">LSG31_07455</name>
</gene>
<protein>
    <submittedName>
        <fullName evidence="1">Uncharacterized protein</fullName>
    </submittedName>
</protein>
<sequence>MANVEILDENSVCIHVALEDAVQMVKWAAEDIKGYASEIVTISEKMPAFDFIYFCFYAYDSARLFERLLGVDPRQYTSFSLDAPDAFFYALYGGMQALYAQAVQYATSPQEN</sequence>
<dbReference type="Proteomes" id="UP000830167">
    <property type="component" value="Chromosome"/>
</dbReference>
<organism evidence="1 2">
    <name type="scientific">Fodinisporobacter ferrooxydans</name>
    <dbReference type="NCBI Taxonomy" id="2901836"/>
    <lineage>
        <taxon>Bacteria</taxon>
        <taxon>Bacillati</taxon>
        <taxon>Bacillota</taxon>
        <taxon>Bacilli</taxon>
        <taxon>Bacillales</taxon>
        <taxon>Alicyclobacillaceae</taxon>
        <taxon>Fodinisporobacter</taxon>
    </lineage>
</organism>
<dbReference type="RefSeq" id="WP_347438741.1">
    <property type="nucleotide sequence ID" value="NZ_CP089291.1"/>
</dbReference>
<evidence type="ECO:0000313" key="1">
    <source>
        <dbReference type="EMBL" id="UOF92058.1"/>
    </source>
</evidence>
<proteinExistence type="predicted"/>